<comment type="caution">
    <text evidence="7">The sequence shown here is derived from an EMBL/GenBank/DDBJ whole genome shotgun (WGS) entry which is preliminary data.</text>
</comment>
<comment type="similarity">
    <text evidence="1">Belongs to the membrane fusion protein (MFP) (TC 8.A.1) family.</text>
</comment>
<feature type="chain" id="PRO_5045219526" evidence="3">
    <location>
        <begin position="38"/>
        <end position="391"/>
    </location>
</feature>
<dbReference type="Gene3D" id="1.10.287.470">
    <property type="entry name" value="Helix hairpin bin"/>
    <property type="match status" value="1"/>
</dbReference>
<evidence type="ECO:0000259" key="4">
    <source>
        <dbReference type="Pfam" id="PF25876"/>
    </source>
</evidence>
<dbReference type="InterPro" id="IPR058792">
    <property type="entry name" value="Beta-barrel_RND_2"/>
</dbReference>
<dbReference type="Pfam" id="PF25876">
    <property type="entry name" value="HH_MFP_RND"/>
    <property type="match status" value="1"/>
</dbReference>
<dbReference type="RefSeq" id="WP_377301350.1">
    <property type="nucleotide sequence ID" value="NZ_CP180191.1"/>
</dbReference>
<evidence type="ECO:0000313" key="7">
    <source>
        <dbReference type="EMBL" id="MFC3146829.1"/>
    </source>
</evidence>
<organism evidence="7 8">
    <name type="scientific">Piscinibacterium candidicorallinum</name>
    <dbReference type="NCBI Taxonomy" id="1793872"/>
    <lineage>
        <taxon>Bacteria</taxon>
        <taxon>Pseudomonadati</taxon>
        <taxon>Pseudomonadota</taxon>
        <taxon>Betaproteobacteria</taxon>
        <taxon>Burkholderiales</taxon>
        <taxon>Piscinibacterium</taxon>
    </lineage>
</organism>
<evidence type="ECO:0000256" key="1">
    <source>
        <dbReference type="ARBA" id="ARBA00009477"/>
    </source>
</evidence>
<dbReference type="Pfam" id="PF25989">
    <property type="entry name" value="YknX_C"/>
    <property type="match status" value="1"/>
</dbReference>
<keyword evidence="3" id="KW-0732">Signal</keyword>
<feature type="domain" description="CusB-like beta-barrel" evidence="5">
    <location>
        <begin position="220"/>
        <end position="291"/>
    </location>
</feature>
<accession>A0ABV7H302</accession>
<dbReference type="Pfam" id="PF25954">
    <property type="entry name" value="Beta-barrel_RND_2"/>
    <property type="match status" value="1"/>
</dbReference>
<dbReference type="PANTHER" id="PTHR30469:SF15">
    <property type="entry name" value="HLYD FAMILY OF SECRETION PROTEINS"/>
    <property type="match status" value="1"/>
</dbReference>
<reference evidence="8" key="1">
    <citation type="journal article" date="2019" name="Int. J. Syst. Evol. Microbiol.">
        <title>The Global Catalogue of Microorganisms (GCM) 10K type strain sequencing project: providing services to taxonomists for standard genome sequencing and annotation.</title>
        <authorList>
            <consortium name="The Broad Institute Genomics Platform"/>
            <consortium name="The Broad Institute Genome Sequencing Center for Infectious Disease"/>
            <person name="Wu L."/>
            <person name="Ma J."/>
        </authorList>
    </citation>
    <scope>NUCLEOTIDE SEQUENCE [LARGE SCALE GENOMIC DNA]</scope>
    <source>
        <strain evidence="8">KCTC 52168</strain>
    </source>
</reference>
<dbReference type="EMBL" id="JBHRTI010000003">
    <property type="protein sequence ID" value="MFC3146829.1"/>
    <property type="molecule type" value="Genomic_DNA"/>
</dbReference>
<protein>
    <submittedName>
        <fullName evidence="7">Efflux RND transporter periplasmic adaptor subunit</fullName>
    </submittedName>
</protein>
<evidence type="ECO:0000259" key="6">
    <source>
        <dbReference type="Pfam" id="PF25989"/>
    </source>
</evidence>
<name>A0ABV7H302_9BURK</name>
<dbReference type="Proteomes" id="UP001595556">
    <property type="component" value="Unassembled WGS sequence"/>
</dbReference>
<sequence>MTITHTSKRARSPRRALYLVATAAAAVALLAACGKSAAPPQEDIRPVRTITVGTGQLGAGAVFAAEIRPRVEQRLSFRVGGKMTERLVELGTPVKPGQVLARLDPKDLQLAQAASAAQVAAAKANLELAQAELKRTQELAKQNFVSGSRVDQAETQMRAARAQFEAAQAQANVQGNQAAYAALTADKSGVVVGVDAEAGQVLSAGQSVVRVAVGSERDVVFNLPEQAARALRPGVPVSVSLWANPAAPIKAVVREVAPAADPVARVILVRASLQDPEGLATLGATATVSLPADPRAAQAISVPLAALVQGDAGPSVWVVKDGAAARVPVKLTGNVGNQVLIGSGLSAGQQVITAGIHTIREGQKVKLMPGVAAAASATAVPAASAAPAAAK</sequence>
<feature type="domain" description="YknX-like C-terminal permuted SH3-like" evidence="6">
    <location>
        <begin position="300"/>
        <end position="366"/>
    </location>
</feature>
<dbReference type="InterPro" id="IPR058624">
    <property type="entry name" value="MdtA-like_HH"/>
</dbReference>
<evidence type="ECO:0000259" key="5">
    <source>
        <dbReference type="Pfam" id="PF25954"/>
    </source>
</evidence>
<dbReference type="Gene3D" id="2.40.420.20">
    <property type="match status" value="1"/>
</dbReference>
<evidence type="ECO:0000256" key="3">
    <source>
        <dbReference type="SAM" id="SignalP"/>
    </source>
</evidence>
<feature type="signal peptide" evidence="3">
    <location>
        <begin position="1"/>
        <end position="37"/>
    </location>
</feature>
<dbReference type="SUPFAM" id="SSF111369">
    <property type="entry name" value="HlyD-like secretion proteins"/>
    <property type="match status" value="1"/>
</dbReference>
<keyword evidence="8" id="KW-1185">Reference proteome</keyword>
<feature type="domain" description="Multidrug resistance protein MdtA-like alpha-helical hairpin" evidence="4">
    <location>
        <begin position="115"/>
        <end position="169"/>
    </location>
</feature>
<evidence type="ECO:0000313" key="8">
    <source>
        <dbReference type="Proteomes" id="UP001595556"/>
    </source>
</evidence>
<dbReference type="PANTHER" id="PTHR30469">
    <property type="entry name" value="MULTIDRUG RESISTANCE PROTEIN MDTA"/>
    <property type="match status" value="1"/>
</dbReference>
<proteinExistence type="inferred from homology"/>
<dbReference type="InterPro" id="IPR058637">
    <property type="entry name" value="YknX-like_C"/>
</dbReference>
<feature type="coiled-coil region" evidence="2">
    <location>
        <begin position="114"/>
        <end position="170"/>
    </location>
</feature>
<dbReference type="Gene3D" id="2.40.50.100">
    <property type="match status" value="1"/>
</dbReference>
<gene>
    <name evidence="7" type="ORF">ACFOEN_04140</name>
</gene>
<dbReference type="Gene3D" id="2.40.30.170">
    <property type="match status" value="1"/>
</dbReference>
<keyword evidence="2" id="KW-0175">Coiled coil</keyword>
<evidence type="ECO:0000256" key="2">
    <source>
        <dbReference type="SAM" id="Coils"/>
    </source>
</evidence>
<dbReference type="NCBIfam" id="TIGR01730">
    <property type="entry name" value="RND_mfp"/>
    <property type="match status" value="1"/>
</dbReference>
<dbReference type="InterPro" id="IPR006143">
    <property type="entry name" value="RND_pump_MFP"/>
</dbReference>